<evidence type="ECO:0000313" key="1">
    <source>
        <dbReference type="EMBL" id="RGR44281.1"/>
    </source>
</evidence>
<evidence type="ECO:0000313" key="2">
    <source>
        <dbReference type="Proteomes" id="UP000285839"/>
    </source>
</evidence>
<accession>A0A412EKZ4</accession>
<reference evidence="1 2" key="1">
    <citation type="submission" date="2018-08" db="EMBL/GenBank/DDBJ databases">
        <title>A genome reference for cultivated species of the human gut microbiota.</title>
        <authorList>
            <person name="Zou Y."/>
            <person name="Xue W."/>
            <person name="Luo G."/>
        </authorList>
    </citation>
    <scope>NUCLEOTIDE SEQUENCE [LARGE SCALE GENOMIC DNA]</scope>
    <source>
        <strain evidence="1 2">AF25-21</strain>
    </source>
</reference>
<comment type="caution">
    <text evidence="1">The sequence shown here is derived from an EMBL/GenBank/DDBJ whole genome shotgun (WGS) entry which is preliminary data.</text>
</comment>
<dbReference type="Proteomes" id="UP000285839">
    <property type="component" value="Unassembled WGS sequence"/>
</dbReference>
<organism evidence="1 2">
    <name type="scientific">Blautia obeum</name>
    <dbReference type="NCBI Taxonomy" id="40520"/>
    <lineage>
        <taxon>Bacteria</taxon>
        <taxon>Bacillati</taxon>
        <taxon>Bacillota</taxon>
        <taxon>Clostridia</taxon>
        <taxon>Lachnospirales</taxon>
        <taxon>Lachnospiraceae</taxon>
        <taxon>Blautia</taxon>
    </lineage>
</organism>
<protein>
    <submittedName>
        <fullName evidence="1">Uncharacterized protein</fullName>
    </submittedName>
</protein>
<proteinExistence type="predicted"/>
<dbReference type="AlphaFoldDB" id="A0A412EKZ4"/>
<gene>
    <name evidence="1" type="ORF">DWY46_19055</name>
</gene>
<dbReference type="EMBL" id="QRUH01000031">
    <property type="protein sequence ID" value="RGR44281.1"/>
    <property type="molecule type" value="Genomic_DNA"/>
</dbReference>
<sequence>MGGRGGASGFGGNSVFEKNAKIQTIETVYRKPKGYSPGYYKETVLSAKAGKNGEIEFAYATPVKRNETASTNRTVYLTYKEKAGARGDTVFGINWKNVKSVSGQTFAIKDTIKENGFRWDGKSKKWIRK</sequence>
<name>A0A412EKZ4_9FIRM</name>
<dbReference type="RefSeq" id="WP_118031800.1">
    <property type="nucleotide sequence ID" value="NZ_QRUH01000031.1"/>
</dbReference>